<evidence type="ECO:0000313" key="1">
    <source>
        <dbReference type="EMBL" id="RNA01146.1"/>
    </source>
</evidence>
<organism evidence="1 2">
    <name type="scientific">Brachionus plicatilis</name>
    <name type="common">Marine rotifer</name>
    <name type="synonym">Brachionus muelleri</name>
    <dbReference type="NCBI Taxonomy" id="10195"/>
    <lineage>
        <taxon>Eukaryota</taxon>
        <taxon>Metazoa</taxon>
        <taxon>Spiralia</taxon>
        <taxon>Gnathifera</taxon>
        <taxon>Rotifera</taxon>
        <taxon>Eurotatoria</taxon>
        <taxon>Monogononta</taxon>
        <taxon>Pseudotrocha</taxon>
        <taxon>Ploima</taxon>
        <taxon>Brachionidae</taxon>
        <taxon>Brachionus</taxon>
    </lineage>
</organism>
<evidence type="ECO:0000313" key="2">
    <source>
        <dbReference type="Proteomes" id="UP000276133"/>
    </source>
</evidence>
<name>A0A3M7PPV4_BRAPC</name>
<proteinExistence type="predicted"/>
<accession>A0A3M7PPV4</accession>
<reference evidence="1 2" key="1">
    <citation type="journal article" date="2018" name="Sci. Rep.">
        <title>Genomic signatures of local adaptation to the degree of environmental predictability in rotifers.</title>
        <authorList>
            <person name="Franch-Gras L."/>
            <person name="Hahn C."/>
            <person name="Garcia-Roger E.M."/>
            <person name="Carmona M.J."/>
            <person name="Serra M."/>
            <person name="Gomez A."/>
        </authorList>
    </citation>
    <scope>NUCLEOTIDE SEQUENCE [LARGE SCALE GENOMIC DNA]</scope>
    <source>
        <strain evidence="1">HYR1</strain>
    </source>
</reference>
<gene>
    <name evidence="1" type="ORF">BpHYR1_054162</name>
</gene>
<dbReference type="Proteomes" id="UP000276133">
    <property type="component" value="Unassembled WGS sequence"/>
</dbReference>
<comment type="caution">
    <text evidence="1">The sequence shown here is derived from an EMBL/GenBank/DDBJ whole genome shotgun (WGS) entry which is preliminary data.</text>
</comment>
<dbReference type="AlphaFoldDB" id="A0A3M7PPV4"/>
<protein>
    <submittedName>
        <fullName evidence="1">Uncharacterized protein</fullName>
    </submittedName>
</protein>
<keyword evidence="2" id="KW-1185">Reference proteome</keyword>
<feature type="non-terminal residue" evidence="1">
    <location>
        <position position="1"/>
    </location>
</feature>
<dbReference type="EMBL" id="REGN01009449">
    <property type="protein sequence ID" value="RNA01146.1"/>
    <property type="molecule type" value="Genomic_DNA"/>
</dbReference>
<sequence length="66" mass="8040">QKIYFLVVIPELKLIPSKPCRNYRRFFLRKYRNNQIKKSKLINLSSKNIMNGHTFILLNHFKKSFL</sequence>